<dbReference type="EMBL" id="CP121687">
    <property type="protein sequence ID" value="WZL71003.1"/>
    <property type="molecule type" value="Genomic_DNA"/>
</dbReference>
<name>A0ABZ2YAH1_9FIRM</name>
<accession>A0ABZ2YAH1</accession>
<proteinExistence type="predicted"/>
<dbReference type="Proteomes" id="UP001486565">
    <property type="component" value="Chromosome"/>
</dbReference>
<sequence length="158" mass="17272">MSLQFDFDKLRNFAYDTLKPNISDSTDSRVPIHLTSTTGEKLLSTITLPLENQKAAVWLSATIGFRVNSPVPSQPPSAMRFRIWRGQPDTGTLVYSTTDSGQGGDSFGSVSRTTNLNHIDIIKTPCKSVTYTLTVEAFDIVSISIIGPITFTAAEIEL</sequence>
<evidence type="ECO:0000313" key="1">
    <source>
        <dbReference type="EMBL" id="WZL71003.1"/>
    </source>
</evidence>
<protein>
    <submittedName>
        <fullName evidence="1">Uncharacterized protein</fullName>
    </submittedName>
</protein>
<evidence type="ECO:0000313" key="2">
    <source>
        <dbReference type="Proteomes" id="UP001486565"/>
    </source>
</evidence>
<dbReference type="RefSeq" id="WP_341877966.1">
    <property type="nucleotide sequence ID" value="NZ_CP121687.1"/>
</dbReference>
<reference evidence="1 2" key="1">
    <citation type="submission" date="2023-03" db="EMBL/GenBank/DDBJ databases">
        <title>Novel Species.</title>
        <authorList>
            <person name="Ma S."/>
        </authorList>
    </citation>
    <scope>NUCLEOTIDE SEQUENCE [LARGE SCALE GENOMIC DNA]</scope>
    <source>
        <strain evidence="1 2">LIND6LT2</strain>
    </source>
</reference>
<keyword evidence="2" id="KW-1185">Reference proteome</keyword>
<gene>
    <name evidence="1" type="ORF">QBE51_05630</name>
</gene>
<organism evidence="1 2">
    <name type="scientific">Defluviitalea saccharophila</name>
    <dbReference type="NCBI Taxonomy" id="879970"/>
    <lineage>
        <taxon>Bacteria</taxon>
        <taxon>Bacillati</taxon>
        <taxon>Bacillota</taxon>
        <taxon>Clostridia</taxon>
        <taxon>Lachnospirales</taxon>
        <taxon>Defluviitaleaceae</taxon>
        <taxon>Defluviitalea</taxon>
    </lineage>
</organism>